<gene>
    <name evidence="2" type="ORF">MJO52_14745</name>
</gene>
<evidence type="ECO:0000313" key="3">
    <source>
        <dbReference type="Proteomes" id="UP001055658"/>
    </source>
</evidence>
<proteinExistence type="predicted"/>
<keyword evidence="1" id="KW-1133">Transmembrane helix</keyword>
<evidence type="ECO:0000256" key="1">
    <source>
        <dbReference type="SAM" id="Phobius"/>
    </source>
</evidence>
<keyword evidence="3" id="KW-1185">Reference proteome</keyword>
<dbReference type="Proteomes" id="UP001055658">
    <property type="component" value="Chromosome"/>
</dbReference>
<reference evidence="2" key="1">
    <citation type="submission" date="2022-02" db="EMBL/GenBank/DDBJ databases">
        <title>Coral-associated bacteria.</title>
        <authorList>
            <person name="Tang K."/>
            <person name="Wang X."/>
        </authorList>
    </citation>
    <scope>NUCLEOTIDE SEQUENCE</scope>
    <source>
        <strain evidence="2">SCSIO 43006</strain>
    </source>
</reference>
<feature type="transmembrane region" description="Helical" evidence="1">
    <location>
        <begin position="375"/>
        <end position="394"/>
    </location>
</feature>
<dbReference type="InterPro" id="IPR032809">
    <property type="entry name" value="Put_HupE_UreJ"/>
</dbReference>
<protein>
    <submittedName>
        <fullName evidence="2">HupE/UreJ family protein</fullName>
    </submittedName>
</protein>
<dbReference type="RefSeq" id="WP_252082610.1">
    <property type="nucleotide sequence ID" value="NZ_CP092418.1"/>
</dbReference>
<name>A0ABY4VAC1_9GAMM</name>
<organism evidence="2 3">
    <name type="scientific">Microbulbifer variabilis</name>
    <dbReference type="NCBI Taxonomy" id="266805"/>
    <lineage>
        <taxon>Bacteria</taxon>
        <taxon>Pseudomonadati</taxon>
        <taxon>Pseudomonadota</taxon>
        <taxon>Gammaproteobacteria</taxon>
        <taxon>Cellvibrionales</taxon>
        <taxon>Microbulbiferaceae</taxon>
        <taxon>Microbulbifer</taxon>
    </lineage>
</organism>
<accession>A0ABY4VAC1</accession>
<keyword evidence="1" id="KW-0472">Membrane</keyword>
<evidence type="ECO:0000313" key="2">
    <source>
        <dbReference type="EMBL" id="USD20331.1"/>
    </source>
</evidence>
<dbReference type="Pfam" id="PF13795">
    <property type="entry name" value="HupE_UreJ_2"/>
    <property type="match status" value="1"/>
</dbReference>
<keyword evidence="1" id="KW-0812">Transmembrane</keyword>
<feature type="transmembrane region" description="Helical" evidence="1">
    <location>
        <begin position="334"/>
        <end position="355"/>
    </location>
</feature>
<sequence>MKKNISNLINLLSFALALHLSVISQITEAHFSLNLNIRILHIEHTINGASLYMRLPLSYLLADKAQHGIDPYSGKIPYQVPYTRNSLENDRLVHYVDVEQFTIDPEAVGNIAAATTHILSANQELKGYVKSVRLYPIGNEPAFATFAEAKRALSNNFAQMALNHSLHVSDTLIDIHIHYPTQQPLEEYQLFSSLNPGLPDQENTANLILSYNPGKIQIFRSRGLMREPIQIRYSSIDTINTFLKEGLVHIIQGLDHVLFVLCLSLGALALPLLFWRVTAFTIGHSITLSVGFFGFIPSTVWFVPLIETGIAISIIYIAWLSMRQKSIASISSERTIFLTSLMLGLLHGLGFSFVLHEILNINSPNIWQSLLAFNLGVEAGQILIILAVWPLLYLARRRQKNWESNLRYTIATICCAIALLWTFERGYELVSIIQQENQPRTNITISNSKI</sequence>
<feature type="transmembrane region" description="Helical" evidence="1">
    <location>
        <begin position="406"/>
        <end position="423"/>
    </location>
</feature>
<feature type="transmembrane region" description="Helical" evidence="1">
    <location>
        <begin position="302"/>
        <end position="322"/>
    </location>
</feature>
<feature type="transmembrane region" description="Helical" evidence="1">
    <location>
        <begin position="250"/>
        <end position="270"/>
    </location>
</feature>
<dbReference type="EMBL" id="CP092418">
    <property type="protein sequence ID" value="USD20331.1"/>
    <property type="molecule type" value="Genomic_DNA"/>
</dbReference>